<feature type="transmembrane region" description="Helical" evidence="1">
    <location>
        <begin position="289"/>
        <end position="307"/>
    </location>
</feature>
<feature type="transmembrane region" description="Helical" evidence="1">
    <location>
        <begin position="160"/>
        <end position="178"/>
    </location>
</feature>
<gene>
    <name evidence="3" type="ORF">EPD60_05250</name>
</gene>
<dbReference type="OrthoDB" id="508112at2"/>
<feature type="domain" description="Heparan-alpha-glucosaminide N-acetyltransferase catalytic" evidence="2">
    <location>
        <begin position="26"/>
        <end position="241"/>
    </location>
</feature>
<evidence type="ECO:0000259" key="2">
    <source>
        <dbReference type="Pfam" id="PF07786"/>
    </source>
</evidence>
<accession>A0A4V2NWJ8</accession>
<evidence type="ECO:0000313" key="4">
    <source>
        <dbReference type="Proteomes" id="UP000295334"/>
    </source>
</evidence>
<dbReference type="RefSeq" id="WP_131447573.1">
    <property type="nucleotide sequence ID" value="NZ_SJZI01000008.1"/>
</dbReference>
<feature type="transmembrane region" description="Helical" evidence="1">
    <location>
        <begin position="132"/>
        <end position="153"/>
    </location>
</feature>
<feature type="transmembrane region" description="Helical" evidence="1">
    <location>
        <begin position="240"/>
        <end position="257"/>
    </location>
</feature>
<comment type="caution">
    <text evidence="3">The sequence shown here is derived from an EMBL/GenBank/DDBJ whole genome shotgun (WGS) entry which is preliminary data.</text>
</comment>
<dbReference type="PANTHER" id="PTHR40407:SF1">
    <property type="entry name" value="HEPARAN-ALPHA-GLUCOSAMINIDE N-ACETYLTRANSFERASE CATALYTIC DOMAIN-CONTAINING PROTEIN"/>
    <property type="match status" value="1"/>
</dbReference>
<keyword evidence="1" id="KW-0472">Membrane</keyword>
<dbReference type="PANTHER" id="PTHR40407">
    <property type="entry name" value="MEMBRANE PROTEIN-LIKE PROTEIN"/>
    <property type="match status" value="1"/>
</dbReference>
<feature type="transmembrane region" description="Helical" evidence="1">
    <location>
        <begin position="370"/>
        <end position="390"/>
    </location>
</feature>
<reference evidence="3 4" key="1">
    <citation type="submission" date="2019-03" db="EMBL/GenBank/DDBJ databases">
        <authorList>
            <person name="Kim M.K.M."/>
        </authorList>
    </citation>
    <scope>NUCLEOTIDE SEQUENCE [LARGE SCALE GENOMIC DNA]</scope>
    <source>
        <strain evidence="3 4">17J68-12</strain>
    </source>
</reference>
<dbReference type="EMBL" id="SJZI01000008">
    <property type="protein sequence ID" value="TCJ17602.1"/>
    <property type="molecule type" value="Genomic_DNA"/>
</dbReference>
<dbReference type="AlphaFoldDB" id="A0A4V2NWJ8"/>
<proteinExistence type="predicted"/>
<organism evidence="3 4">
    <name type="scientific">Flaviaesturariibacter flavus</name>
    <dbReference type="NCBI Taxonomy" id="2502780"/>
    <lineage>
        <taxon>Bacteria</taxon>
        <taxon>Pseudomonadati</taxon>
        <taxon>Bacteroidota</taxon>
        <taxon>Chitinophagia</taxon>
        <taxon>Chitinophagales</taxon>
        <taxon>Chitinophagaceae</taxon>
        <taxon>Flaviaestuariibacter</taxon>
    </lineage>
</organism>
<name>A0A4V2NWJ8_9BACT</name>
<evidence type="ECO:0000313" key="3">
    <source>
        <dbReference type="EMBL" id="TCJ17602.1"/>
    </source>
</evidence>
<dbReference type="Pfam" id="PF07786">
    <property type="entry name" value="HGSNAT_cat"/>
    <property type="match status" value="1"/>
</dbReference>
<feature type="transmembrane region" description="Helical" evidence="1">
    <location>
        <begin position="205"/>
        <end position="228"/>
    </location>
</feature>
<feature type="transmembrane region" description="Helical" evidence="1">
    <location>
        <begin position="319"/>
        <end position="344"/>
    </location>
</feature>
<keyword evidence="1" id="KW-1133">Transmembrane helix</keyword>
<protein>
    <submittedName>
        <fullName evidence="3">DUF1624 domain-containing protein</fullName>
    </submittedName>
</protein>
<dbReference type="InterPro" id="IPR012429">
    <property type="entry name" value="HGSNAT_cat"/>
</dbReference>
<keyword evidence="1" id="KW-0812">Transmembrane</keyword>
<sequence>MPVARIDSRPPVSIPGTVPVPAPASRIRSIDLLRGLVMIVMALDHARDLLHRGALTEDPLNLQTTTPALFLTRFVTHFCAPVFVFLAGTSAWLQAQRKSRGVLSSFLVKRGLWLILAELTFVNFGLTFDPGLSIIFLQTIWAIGISMVLLGLAVHLPFRVLLAIGLIIVFGHNALDFYEKGRTDLPLWYSIMHRQVPIPLSKDHLIFSVYPFLPWTGVMLLGYCFGRLVTQPDEVRRSRLLWLGLAAIALFIVVRWTNAYGDPSPWMTQANAGRTVLSFINVTKYPPSLLFLCITIGPALLFLAFFSKAKGRVADIISVYGSVPFFYFVLHFYVLHLLAAVLFLGRGHSVYEGMHPTAGPFRFTAPGEGLSLTLTYVAWLGTVAALYPLCRWFSNYKKTHKQWWLSYL</sequence>
<dbReference type="Proteomes" id="UP000295334">
    <property type="component" value="Unassembled WGS sequence"/>
</dbReference>
<feature type="transmembrane region" description="Helical" evidence="1">
    <location>
        <begin position="107"/>
        <end position="126"/>
    </location>
</feature>
<feature type="transmembrane region" description="Helical" evidence="1">
    <location>
        <begin position="74"/>
        <end position="95"/>
    </location>
</feature>
<keyword evidence="4" id="KW-1185">Reference proteome</keyword>
<evidence type="ECO:0000256" key="1">
    <source>
        <dbReference type="SAM" id="Phobius"/>
    </source>
</evidence>